<name>A0ACB8X196_9TELE</name>
<evidence type="ECO:0000313" key="2">
    <source>
        <dbReference type="Proteomes" id="UP000831701"/>
    </source>
</evidence>
<evidence type="ECO:0000313" key="1">
    <source>
        <dbReference type="EMBL" id="KAI3373342.1"/>
    </source>
</evidence>
<protein>
    <submittedName>
        <fullName evidence="1">Uncharacterized protein</fullName>
    </submittedName>
</protein>
<keyword evidence="2" id="KW-1185">Reference proteome</keyword>
<dbReference type="Proteomes" id="UP000831701">
    <property type="component" value="Chromosome 4"/>
</dbReference>
<comment type="caution">
    <text evidence="1">The sequence shown here is derived from an EMBL/GenBank/DDBJ whole genome shotgun (WGS) entry which is preliminary data.</text>
</comment>
<dbReference type="EMBL" id="CM041534">
    <property type="protein sequence ID" value="KAI3373342.1"/>
    <property type="molecule type" value="Genomic_DNA"/>
</dbReference>
<reference evidence="1" key="1">
    <citation type="submission" date="2022-04" db="EMBL/GenBank/DDBJ databases">
        <title>Jade perch genome.</title>
        <authorList>
            <person name="Chao B."/>
        </authorList>
    </citation>
    <scope>NUCLEOTIDE SEQUENCE</scope>
    <source>
        <strain evidence="1">CB-2022</strain>
    </source>
</reference>
<organism evidence="1 2">
    <name type="scientific">Scortum barcoo</name>
    <name type="common">barcoo grunter</name>
    <dbReference type="NCBI Taxonomy" id="214431"/>
    <lineage>
        <taxon>Eukaryota</taxon>
        <taxon>Metazoa</taxon>
        <taxon>Chordata</taxon>
        <taxon>Craniata</taxon>
        <taxon>Vertebrata</taxon>
        <taxon>Euteleostomi</taxon>
        <taxon>Actinopterygii</taxon>
        <taxon>Neopterygii</taxon>
        <taxon>Teleostei</taxon>
        <taxon>Neoteleostei</taxon>
        <taxon>Acanthomorphata</taxon>
        <taxon>Eupercaria</taxon>
        <taxon>Centrarchiformes</taxon>
        <taxon>Terapontoidei</taxon>
        <taxon>Terapontidae</taxon>
        <taxon>Scortum</taxon>
    </lineage>
</organism>
<accession>A0ACB8X196</accession>
<gene>
    <name evidence="1" type="ORF">L3Q82_006634</name>
</gene>
<sequence length="319" mass="35241">MDPADQESKPAPIGVVVAQQGILLGQHKANIRALVEANQALANQVSALTSQLSSLLASQAPATPPAEPEDDPPRDIHPFTPERFGGQPHLCWGFLFHCSLQFKLRPVSFTSDLAKIHYILGLLRGKALTWAEARFAREALEGVSYHEEFKLVFDRPNAHFCASSSLLKLSQGRHTVEEYTLEFRMLDAEVDWTQDTLRAVFINGLSEQMKDELASRDDPQELNDLITLVLCIDAQLQLREHYLCSSFPAPGLQRLRHGHARNSRQRGADADGESSTYIGGAGPSQSVSRSNNQTLEDGHPTACLSRIPSARVYCSGDRF</sequence>
<proteinExistence type="predicted"/>